<dbReference type="GO" id="GO:0009098">
    <property type="term" value="P:L-leucine biosynthetic process"/>
    <property type="evidence" value="ECO:0007669"/>
    <property type="project" value="UniProtKB-UniRule"/>
</dbReference>
<evidence type="ECO:0000256" key="1">
    <source>
        <dbReference type="ARBA" id="ARBA00000491"/>
    </source>
</evidence>
<dbReference type="InterPro" id="IPR000573">
    <property type="entry name" value="AconitaseA/IPMdHydase_ssu_swvl"/>
</dbReference>
<keyword evidence="9 10" id="KW-0100">Branched-chain amino acid biosynthesis</keyword>
<dbReference type="FunFam" id="3.20.19.10:FF:000003">
    <property type="entry name" value="3-isopropylmalate dehydratase small subunit"/>
    <property type="match status" value="1"/>
</dbReference>
<dbReference type="AlphaFoldDB" id="A0AAU8IHU5"/>
<dbReference type="InterPro" id="IPR033940">
    <property type="entry name" value="IPMI_Swivel"/>
</dbReference>
<organism evidence="12">
    <name type="scientific">Sporolactobacillus sp. Y61</name>
    <dbReference type="NCBI Taxonomy" id="3160863"/>
    <lineage>
        <taxon>Bacteria</taxon>
        <taxon>Bacillati</taxon>
        <taxon>Bacillota</taxon>
        <taxon>Bacilli</taxon>
        <taxon>Bacillales</taxon>
        <taxon>Sporolactobacillaceae</taxon>
        <taxon>Sporolactobacillus</taxon>
    </lineage>
</organism>
<comment type="subunit">
    <text evidence="5 10">Heterodimer of LeuC and LeuD.</text>
</comment>
<dbReference type="InterPro" id="IPR004431">
    <property type="entry name" value="3-IsopropMal_deHydase_ssu"/>
</dbReference>
<keyword evidence="7 10" id="KW-0028">Amino-acid biosynthesis</keyword>
<evidence type="ECO:0000256" key="5">
    <source>
        <dbReference type="ARBA" id="ARBA00011271"/>
    </source>
</evidence>
<evidence type="ECO:0000313" key="12">
    <source>
        <dbReference type="EMBL" id="XCJ17803.1"/>
    </source>
</evidence>
<sequence>MEPFQTFEGLVCPMDRPNVDTDQIIPKQFLKRVERQGFGKFLFYNWRFDKEGRKNPDFILNQPKYADTSILVARDNFGCGSSREHAPWALQDYGFKVIIAPSFADIFYNNCQKNGILAVTLAPDLVDRLIKAAEQRTLFLTVNLGQQSITGGDFAVNFSIDPYQKEMLLKGMDEIAVTLTHEDAIAAYEKKVI</sequence>
<dbReference type="RefSeq" id="WP_353948907.1">
    <property type="nucleotide sequence ID" value="NZ_CP159510.1"/>
</dbReference>
<evidence type="ECO:0000256" key="4">
    <source>
        <dbReference type="ARBA" id="ARBA00009845"/>
    </source>
</evidence>
<evidence type="ECO:0000259" key="11">
    <source>
        <dbReference type="Pfam" id="PF00694"/>
    </source>
</evidence>
<dbReference type="GO" id="GO:0003861">
    <property type="term" value="F:3-isopropylmalate dehydratase activity"/>
    <property type="evidence" value="ECO:0007669"/>
    <property type="project" value="UniProtKB-UniRule"/>
</dbReference>
<dbReference type="NCBIfam" id="NF002458">
    <property type="entry name" value="PRK01641.1"/>
    <property type="match status" value="1"/>
</dbReference>
<proteinExistence type="inferred from homology"/>
<evidence type="ECO:0000256" key="2">
    <source>
        <dbReference type="ARBA" id="ARBA00002695"/>
    </source>
</evidence>
<reference evidence="12" key="1">
    <citation type="submission" date="2024-06" db="EMBL/GenBank/DDBJ databases">
        <authorList>
            <person name="Fan A."/>
            <person name="Zhang F.Y."/>
            <person name="Zhang L."/>
        </authorList>
    </citation>
    <scope>NUCLEOTIDE SEQUENCE</scope>
    <source>
        <strain evidence="12">Y61</strain>
    </source>
</reference>
<keyword evidence="8 10" id="KW-0456">Lyase</keyword>
<dbReference type="GO" id="GO:0009316">
    <property type="term" value="C:3-isopropylmalate dehydratase complex"/>
    <property type="evidence" value="ECO:0007669"/>
    <property type="project" value="InterPro"/>
</dbReference>
<evidence type="ECO:0000256" key="6">
    <source>
        <dbReference type="ARBA" id="ARBA00022430"/>
    </source>
</evidence>
<name>A0AAU8IHU5_9BACL</name>
<accession>A0AAU8IHU5</accession>
<dbReference type="InterPro" id="IPR015928">
    <property type="entry name" value="Aconitase/3IPM_dehydase_swvl"/>
</dbReference>
<dbReference type="CDD" id="cd01577">
    <property type="entry name" value="IPMI_Swivel"/>
    <property type="match status" value="1"/>
</dbReference>
<evidence type="ECO:0000256" key="9">
    <source>
        <dbReference type="ARBA" id="ARBA00023304"/>
    </source>
</evidence>
<dbReference type="HAMAP" id="MF_01031">
    <property type="entry name" value="LeuD_type1"/>
    <property type="match status" value="1"/>
</dbReference>
<dbReference type="EC" id="4.2.1.33" evidence="10"/>
<comment type="catalytic activity">
    <reaction evidence="1 10">
        <text>(2R,3S)-3-isopropylmalate = (2S)-2-isopropylmalate</text>
        <dbReference type="Rhea" id="RHEA:32287"/>
        <dbReference type="ChEBI" id="CHEBI:1178"/>
        <dbReference type="ChEBI" id="CHEBI:35121"/>
        <dbReference type="EC" id="4.2.1.33"/>
    </reaction>
</comment>
<evidence type="ECO:0000256" key="3">
    <source>
        <dbReference type="ARBA" id="ARBA00004729"/>
    </source>
</evidence>
<dbReference type="EMBL" id="CP159510">
    <property type="protein sequence ID" value="XCJ17803.1"/>
    <property type="molecule type" value="Genomic_DNA"/>
</dbReference>
<keyword evidence="6 10" id="KW-0432">Leucine biosynthesis</keyword>
<feature type="domain" description="Aconitase A/isopropylmalate dehydratase small subunit swivel" evidence="11">
    <location>
        <begin position="1"/>
        <end position="122"/>
    </location>
</feature>
<dbReference type="Gene3D" id="3.20.19.10">
    <property type="entry name" value="Aconitase, domain 4"/>
    <property type="match status" value="1"/>
</dbReference>
<dbReference type="InterPro" id="IPR050075">
    <property type="entry name" value="LeuD"/>
</dbReference>
<comment type="function">
    <text evidence="2 10">Catalyzes the isomerization between 2-isopropylmalate and 3-isopropylmalate, via the formation of 2-isopropylmaleate.</text>
</comment>
<gene>
    <name evidence="10 12" type="primary">leuD</name>
    <name evidence="12" type="ORF">ABNN70_04805</name>
</gene>
<protein>
    <recommendedName>
        <fullName evidence="10">3-isopropylmalate dehydratase small subunit</fullName>
        <ecNumber evidence="10">4.2.1.33</ecNumber>
    </recommendedName>
    <alternativeName>
        <fullName evidence="10">Alpha-IPM isomerase</fullName>
        <shortName evidence="10">IPMI</shortName>
    </alternativeName>
    <alternativeName>
        <fullName evidence="10">Isopropylmalate isomerase</fullName>
    </alternativeName>
</protein>
<dbReference type="PANTHER" id="PTHR43345">
    <property type="entry name" value="3-ISOPROPYLMALATE DEHYDRATASE SMALL SUBUNIT 2-RELATED-RELATED"/>
    <property type="match status" value="1"/>
</dbReference>
<evidence type="ECO:0000256" key="8">
    <source>
        <dbReference type="ARBA" id="ARBA00023239"/>
    </source>
</evidence>
<comment type="similarity">
    <text evidence="4 10">Belongs to the LeuD family. LeuD type 1 subfamily.</text>
</comment>
<dbReference type="PANTHER" id="PTHR43345:SF5">
    <property type="entry name" value="3-ISOPROPYLMALATE DEHYDRATASE SMALL SUBUNIT"/>
    <property type="match status" value="1"/>
</dbReference>
<comment type="pathway">
    <text evidence="3 10">Amino-acid biosynthesis; L-leucine biosynthesis; L-leucine from 3-methyl-2-oxobutanoate: step 2/4.</text>
</comment>
<dbReference type="NCBIfam" id="TIGR00171">
    <property type="entry name" value="leuD"/>
    <property type="match status" value="1"/>
</dbReference>
<dbReference type="SUPFAM" id="SSF52016">
    <property type="entry name" value="LeuD/IlvD-like"/>
    <property type="match status" value="1"/>
</dbReference>
<evidence type="ECO:0000256" key="7">
    <source>
        <dbReference type="ARBA" id="ARBA00022605"/>
    </source>
</evidence>
<dbReference type="Pfam" id="PF00694">
    <property type="entry name" value="Aconitase_C"/>
    <property type="match status" value="1"/>
</dbReference>
<evidence type="ECO:0000256" key="10">
    <source>
        <dbReference type="HAMAP-Rule" id="MF_01031"/>
    </source>
</evidence>